<name>A0A9K3HX46_HELAN</name>
<keyword evidence="1" id="KW-0812">Transmembrane</keyword>
<dbReference type="EMBL" id="MNCJ02000325">
    <property type="protein sequence ID" value="KAF5786193.1"/>
    <property type="molecule type" value="Genomic_DNA"/>
</dbReference>
<gene>
    <name evidence="2" type="ORF">HanXRQr2_Chr10g0437931</name>
</gene>
<evidence type="ECO:0000256" key="1">
    <source>
        <dbReference type="SAM" id="Phobius"/>
    </source>
</evidence>
<sequence>MHASFPNLYIILQIPRTIITPSFKTTQHLSLSSLHNRPLSLLHLHLLQIFKLLFFMFITISSNLQVV</sequence>
<dbReference type="AlphaFoldDB" id="A0A9K3HX46"/>
<keyword evidence="1" id="KW-1133">Transmembrane helix</keyword>
<accession>A0A9K3HX46</accession>
<reference evidence="2" key="1">
    <citation type="journal article" date="2017" name="Nature">
        <title>The sunflower genome provides insights into oil metabolism, flowering and Asterid evolution.</title>
        <authorList>
            <person name="Badouin H."/>
            <person name="Gouzy J."/>
            <person name="Grassa C.J."/>
            <person name="Murat F."/>
            <person name="Staton S.E."/>
            <person name="Cottret L."/>
            <person name="Lelandais-Briere C."/>
            <person name="Owens G.L."/>
            <person name="Carrere S."/>
            <person name="Mayjonade B."/>
            <person name="Legrand L."/>
            <person name="Gill N."/>
            <person name="Kane N.C."/>
            <person name="Bowers J.E."/>
            <person name="Hubner S."/>
            <person name="Bellec A."/>
            <person name="Berard A."/>
            <person name="Berges H."/>
            <person name="Blanchet N."/>
            <person name="Boniface M.C."/>
            <person name="Brunel D."/>
            <person name="Catrice O."/>
            <person name="Chaidir N."/>
            <person name="Claudel C."/>
            <person name="Donnadieu C."/>
            <person name="Faraut T."/>
            <person name="Fievet G."/>
            <person name="Helmstetter N."/>
            <person name="King M."/>
            <person name="Knapp S.J."/>
            <person name="Lai Z."/>
            <person name="Le Paslier M.C."/>
            <person name="Lippi Y."/>
            <person name="Lorenzon L."/>
            <person name="Mandel J.R."/>
            <person name="Marage G."/>
            <person name="Marchand G."/>
            <person name="Marquand E."/>
            <person name="Bret-Mestries E."/>
            <person name="Morien E."/>
            <person name="Nambeesan S."/>
            <person name="Nguyen T."/>
            <person name="Pegot-Espagnet P."/>
            <person name="Pouilly N."/>
            <person name="Raftis F."/>
            <person name="Sallet E."/>
            <person name="Schiex T."/>
            <person name="Thomas J."/>
            <person name="Vandecasteele C."/>
            <person name="Vares D."/>
            <person name="Vear F."/>
            <person name="Vautrin S."/>
            <person name="Crespi M."/>
            <person name="Mangin B."/>
            <person name="Burke J.M."/>
            <person name="Salse J."/>
            <person name="Munos S."/>
            <person name="Vincourt P."/>
            <person name="Rieseberg L.H."/>
            <person name="Langlade N.B."/>
        </authorList>
    </citation>
    <scope>NUCLEOTIDE SEQUENCE</scope>
    <source>
        <tissue evidence="2">Leaves</tissue>
    </source>
</reference>
<protein>
    <submittedName>
        <fullName evidence="2">Uncharacterized protein</fullName>
    </submittedName>
</protein>
<proteinExistence type="predicted"/>
<organism evidence="2 3">
    <name type="scientific">Helianthus annuus</name>
    <name type="common">Common sunflower</name>
    <dbReference type="NCBI Taxonomy" id="4232"/>
    <lineage>
        <taxon>Eukaryota</taxon>
        <taxon>Viridiplantae</taxon>
        <taxon>Streptophyta</taxon>
        <taxon>Embryophyta</taxon>
        <taxon>Tracheophyta</taxon>
        <taxon>Spermatophyta</taxon>
        <taxon>Magnoliopsida</taxon>
        <taxon>eudicotyledons</taxon>
        <taxon>Gunneridae</taxon>
        <taxon>Pentapetalae</taxon>
        <taxon>asterids</taxon>
        <taxon>campanulids</taxon>
        <taxon>Asterales</taxon>
        <taxon>Asteraceae</taxon>
        <taxon>Asteroideae</taxon>
        <taxon>Heliantheae alliance</taxon>
        <taxon>Heliantheae</taxon>
        <taxon>Helianthus</taxon>
    </lineage>
</organism>
<feature type="transmembrane region" description="Helical" evidence="1">
    <location>
        <begin position="41"/>
        <end position="60"/>
    </location>
</feature>
<comment type="caution">
    <text evidence="2">The sequence shown here is derived from an EMBL/GenBank/DDBJ whole genome shotgun (WGS) entry which is preliminary data.</text>
</comment>
<reference evidence="2" key="2">
    <citation type="submission" date="2020-06" db="EMBL/GenBank/DDBJ databases">
        <title>Helianthus annuus Genome sequencing and assembly Release 2.</title>
        <authorList>
            <person name="Gouzy J."/>
            <person name="Langlade N."/>
            <person name="Munos S."/>
        </authorList>
    </citation>
    <scope>NUCLEOTIDE SEQUENCE</scope>
    <source>
        <tissue evidence="2">Leaves</tissue>
    </source>
</reference>
<dbReference type="Gramene" id="mRNA:HanXRQr2_Chr10g0437931">
    <property type="protein sequence ID" value="CDS:HanXRQr2_Chr10g0437931.1"/>
    <property type="gene ID" value="HanXRQr2_Chr10g0437931"/>
</dbReference>
<keyword evidence="1" id="KW-0472">Membrane</keyword>
<dbReference type="Proteomes" id="UP000215914">
    <property type="component" value="Unassembled WGS sequence"/>
</dbReference>
<evidence type="ECO:0000313" key="2">
    <source>
        <dbReference type="EMBL" id="KAF5786193.1"/>
    </source>
</evidence>
<keyword evidence="3" id="KW-1185">Reference proteome</keyword>
<evidence type="ECO:0000313" key="3">
    <source>
        <dbReference type="Proteomes" id="UP000215914"/>
    </source>
</evidence>